<sequence>DKPSPPQNLEVLGMTAETGDIKWEPSEDDGGSPITGYIVEKRDITRTSWQQVETTTDLSCTIPKLLEGKDYLFRVSAENKYGVSDPTSITEAVKAKNPF</sequence>
<comment type="caution">
    <text evidence="3">The sequence shown here is derived from an EMBL/GenBank/DDBJ whole genome shotgun (WGS) entry which is preliminary data.</text>
</comment>
<accession>A0A8S4QD30</accession>
<dbReference type="AlphaFoldDB" id="A0A8S4QD30"/>
<keyword evidence="1" id="KW-0393">Immunoglobulin domain</keyword>
<name>A0A8S4QD30_OWEFU</name>
<dbReference type="Gene3D" id="2.60.40.10">
    <property type="entry name" value="Immunoglobulins"/>
    <property type="match status" value="1"/>
</dbReference>
<dbReference type="Pfam" id="PF00041">
    <property type="entry name" value="fn3"/>
    <property type="match status" value="1"/>
</dbReference>
<dbReference type="CDD" id="cd00063">
    <property type="entry name" value="FN3"/>
    <property type="match status" value="1"/>
</dbReference>
<dbReference type="EMBL" id="CAIIXF020000058">
    <property type="protein sequence ID" value="CAH1802738.1"/>
    <property type="molecule type" value="Genomic_DNA"/>
</dbReference>
<organism evidence="3 4">
    <name type="scientific">Owenia fusiformis</name>
    <name type="common">Polychaete worm</name>
    <dbReference type="NCBI Taxonomy" id="6347"/>
    <lineage>
        <taxon>Eukaryota</taxon>
        <taxon>Metazoa</taxon>
        <taxon>Spiralia</taxon>
        <taxon>Lophotrochozoa</taxon>
        <taxon>Annelida</taxon>
        <taxon>Polychaeta</taxon>
        <taxon>Sedentaria</taxon>
        <taxon>Canalipalpata</taxon>
        <taxon>Sabellida</taxon>
        <taxon>Oweniida</taxon>
        <taxon>Oweniidae</taxon>
        <taxon>Owenia</taxon>
    </lineage>
</organism>
<dbReference type="SUPFAM" id="SSF49265">
    <property type="entry name" value="Fibronectin type III"/>
    <property type="match status" value="1"/>
</dbReference>
<dbReference type="PRINTS" id="PR00014">
    <property type="entry name" value="FNTYPEIII"/>
</dbReference>
<evidence type="ECO:0000313" key="3">
    <source>
        <dbReference type="EMBL" id="CAH1802738.1"/>
    </source>
</evidence>
<dbReference type="SMART" id="SM00060">
    <property type="entry name" value="FN3"/>
    <property type="match status" value="1"/>
</dbReference>
<dbReference type="PANTHER" id="PTHR14340">
    <property type="entry name" value="MICROFIBRIL-ASSOCIATED GLYCOPROTEIN 3"/>
    <property type="match status" value="1"/>
</dbReference>
<dbReference type="PROSITE" id="PS50853">
    <property type="entry name" value="FN3"/>
    <property type="match status" value="1"/>
</dbReference>
<feature type="non-terminal residue" evidence="3">
    <location>
        <position position="99"/>
    </location>
</feature>
<protein>
    <recommendedName>
        <fullName evidence="2">Fibronectin type-III domain-containing protein</fullName>
    </recommendedName>
</protein>
<dbReference type="InterPro" id="IPR013783">
    <property type="entry name" value="Ig-like_fold"/>
</dbReference>
<reference evidence="3" key="1">
    <citation type="submission" date="2022-03" db="EMBL/GenBank/DDBJ databases">
        <authorList>
            <person name="Martin C."/>
        </authorList>
    </citation>
    <scope>NUCLEOTIDE SEQUENCE</scope>
</reference>
<dbReference type="InterPro" id="IPR036116">
    <property type="entry name" value="FN3_sf"/>
</dbReference>
<dbReference type="OrthoDB" id="10052517at2759"/>
<dbReference type="PANTHER" id="PTHR14340:SF9">
    <property type="entry name" value="FIBRONECTIN TYPE-III DOMAIN-CONTAINING PROTEIN"/>
    <property type="match status" value="1"/>
</dbReference>
<proteinExistence type="predicted"/>
<dbReference type="Proteomes" id="UP000749559">
    <property type="component" value="Unassembled WGS sequence"/>
</dbReference>
<dbReference type="InterPro" id="IPR003961">
    <property type="entry name" value="FN3_dom"/>
</dbReference>
<evidence type="ECO:0000259" key="2">
    <source>
        <dbReference type="PROSITE" id="PS50853"/>
    </source>
</evidence>
<evidence type="ECO:0000256" key="1">
    <source>
        <dbReference type="ARBA" id="ARBA00023319"/>
    </source>
</evidence>
<dbReference type="FunFam" id="2.60.40.10:FF:000003">
    <property type="entry name" value="Titin isoform E"/>
    <property type="match status" value="1"/>
</dbReference>
<gene>
    <name evidence="3" type="ORF">OFUS_LOCUS26387</name>
</gene>
<feature type="non-terminal residue" evidence="3">
    <location>
        <position position="1"/>
    </location>
</feature>
<keyword evidence="4" id="KW-1185">Reference proteome</keyword>
<evidence type="ECO:0000313" key="4">
    <source>
        <dbReference type="Proteomes" id="UP000749559"/>
    </source>
</evidence>
<feature type="domain" description="Fibronectin type-III" evidence="2">
    <location>
        <begin position="5"/>
        <end position="98"/>
    </location>
</feature>